<feature type="transmembrane region" description="Helical" evidence="2">
    <location>
        <begin position="299"/>
        <end position="321"/>
    </location>
</feature>
<dbReference type="InterPro" id="IPR036259">
    <property type="entry name" value="MFS_trans_sf"/>
</dbReference>
<feature type="transmembrane region" description="Helical" evidence="2">
    <location>
        <begin position="49"/>
        <end position="72"/>
    </location>
</feature>
<dbReference type="InterPro" id="IPR011701">
    <property type="entry name" value="MFS"/>
</dbReference>
<reference evidence="5" key="1">
    <citation type="submission" date="2025-08" db="UniProtKB">
        <authorList>
            <consortium name="RefSeq"/>
        </authorList>
    </citation>
    <scope>IDENTIFICATION</scope>
    <source>
        <tissue evidence="5">Gonads</tissue>
    </source>
</reference>
<gene>
    <name evidence="5" type="primary">LOC106165770</name>
</gene>
<feature type="transmembrane region" description="Helical" evidence="2">
    <location>
        <begin position="392"/>
        <end position="413"/>
    </location>
</feature>
<evidence type="ECO:0000256" key="2">
    <source>
        <dbReference type="SAM" id="Phobius"/>
    </source>
</evidence>
<feature type="transmembrane region" description="Helical" evidence="2">
    <location>
        <begin position="177"/>
        <end position="197"/>
    </location>
</feature>
<dbReference type="InterPro" id="IPR050327">
    <property type="entry name" value="Proton-linked_MCT"/>
</dbReference>
<dbReference type="Pfam" id="PF07690">
    <property type="entry name" value="MFS_1"/>
    <property type="match status" value="1"/>
</dbReference>
<dbReference type="SUPFAM" id="SSF103473">
    <property type="entry name" value="MFS general substrate transporter"/>
    <property type="match status" value="1"/>
</dbReference>
<keyword evidence="2" id="KW-1133">Transmembrane helix</keyword>
<feature type="transmembrane region" description="Helical" evidence="2">
    <location>
        <begin position="327"/>
        <end position="348"/>
    </location>
</feature>
<keyword evidence="4" id="KW-1185">Reference proteome</keyword>
<feature type="transmembrane region" description="Helical" evidence="2">
    <location>
        <begin position="108"/>
        <end position="135"/>
    </location>
</feature>
<evidence type="ECO:0000259" key="3">
    <source>
        <dbReference type="PROSITE" id="PS50850"/>
    </source>
</evidence>
<feature type="transmembrane region" description="Helical" evidence="2">
    <location>
        <begin position="233"/>
        <end position="252"/>
    </location>
</feature>
<feature type="transmembrane region" description="Helical" evidence="2">
    <location>
        <begin position="147"/>
        <end position="165"/>
    </location>
</feature>
<name>A0A1S3INC9_LINAN</name>
<dbReference type="KEGG" id="lak:106165770"/>
<evidence type="ECO:0000313" key="4">
    <source>
        <dbReference type="Proteomes" id="UP000085678"/>
    </source>
</evidence>
<dbReference type="Proteomes" id="UP000085678">
    <property type="component" value="Unplaced"/>
</dbReference>
<accession>A0A1S3INC9</accession>
<dbReference type="GO" id="GO:0016020">
    <property type="term" value="C:membrane"/>
    <property type="evidence" value="ECO:0007669"/>
    <property type="project" value="UniProtKB-SubCell"/>
</dbReference>
<feature type="transmembrane region" description="Helical" evidence="2">
    <location>
        <begin position="360"/>
        <end position="380"/>
    </location>
</feature>
<dbReference type="PANTHER" id="PTHR11360">
    <property type="entry name" value="MONOCARBOXYLATE TRANSPORTER"/>
    <property type="match status" value="1"/>
</dbReference>
<proteinExistence type="predicted"/>
<evidence type="ECO:0000256" key="1">
    <source>
        <dbReference type="ARBA" id="ARBA00004141"/>
    </source>
</evidence>
<organism evidence="4 5">
    <name type="scientific">Lingula anatina</name>
    <name type="common">Brachiopod</name>
    <name type="synonym">Lingula unguis</name>
    <dbReference type="NCBI Taxonomy" id="7574"/>
    <lineage>
        <taxon>Eukaryota</taxon>
        <taxon>Metazoa</taxon>
        <taxon>Spiralia</taxon>
        <taxon>Lophotrochozoa</taxon>
        <taxon>Brachiopoda</taxon>
        <taxon>Linguliformea</taxon>
        <taxon>Lingulata</taxon>
        <taxon>Lingulida</taxon>
        <taxon>Linguloidea</taxon>
        <taxon>Lingulidae</taxon>
        <taxon>Lingula</taxon>
    </lineage>
</organism>
<protein>
    <submittedName>
        <fullName evidence="5">Monocarboxylate transporter 13 isoform X1</fullName>
    </submittedName>
</protein>
<keyword evidence="2" id="KW-0472">Membrane</keyword>
<dbReference type="InterPro" id="IPR020846">
    <property type="entry name" value="MFS_dom"/>
</dbReference>
<feature type="transmembrane region" description="Helical" evidence="2">
    <location>
        <begin position="272"/>
        <end position="292"/>
    </location>
</feature>
<dbReference type="PANTHER" id="PTHR11360:SF284">
    <property type="entry name" value="EG:103B4.3 PROTEIN-RELATED"/>
    <property type="match status" value="1"/>
</dbReference>
<keyword evidence="2" id="KW-0812">Transmembrane</keyword>
<dbReference type="GeneID" id="106165770"/>
<feature type="transmembrane region" description="Helical" evidence="2">
    <location>
        <begin position="84"/>
        <end position="102"/>
    </location>
</feature>
<dbReference type="AlphaFoldDB" id="A0A1S3INC9"/>
<dbReference type="PROSITE" id="PS50850">
    <property type="entry name" value="MFS"/>
    <property type="match status" value="1"/>
</dbReference>
<comment type="subcellular location">
    <subcellularLocation>
        <location evidence="1">Membrane</location>
        <topology evidence="1">Multi-pass membrane protein</topology>
    </subcellularLocation>
</comment>
<dbReference type="InParanoid" id="A0A1S3INC9"/>
<dbReference type="GO" id="GO:0022857">
    <property type="term" value="F:transmembrane transporter activity"/>
    <property type="evidence" value="ECO:0007669"/>
    <property type="project" value="InterPro"/>
</dbReference>
<sequence length="422" mass="45925">MVSPCIYRGWVVLGIATLLFMTQKGIEVSWGTTILCFQQDEDFPQSTLALLGTPLSVFLAFKVSLSNLIYMALFKYGQLSLRQFTALGVSLMVLGLFLTSFADSPQFVAASFGILSGSGTGVLIVCTYIVIALWFPWSHRFHVFSTSVLSAMDPLGITVVNVVVANMCADPSLGWRWAFRLCAAVFGSMGSLLLAVFGNPPIVSSEQQEAMPNEKSFRSPNIQKPPWSVRSKVVIHGIWAIAICCKGFAYFLPMVILPKHLIDLGYKEVDAVKVISVFGTVGAIGQAFASLVGDYVKGYIMVANLVAATMLTVNNIIAAYSTSLTAVYVYCAVSGFFLGPYLAGYYAVNNEIMDGENIYTLFLTMRLSKGVGATVGPYLAGHIRDVTGSYQAVFLSIASCFGMFILATFLLICNKKWRYLKS</sequence>
<evidence type="ECO:0000313" key="5">
    <source>
        <dbReference type="RefSeq" id="XP_013399578.1"/>
    </source>
</evidence>
<feature type="domain" description="Major facilitator superfamily (MFS) profile" evidence="3">
    <location>
        <begin position="9"/>
        <end position="416"/>
    </location>
</feature>
<dbReference type="OrthoDB" id="10016898at2759"/>
<dbReference type="RefSeq" id="XP_013399578.1">
    <property type="nucleotide sequence ID" value="XM_013544124.1"/>
</dbReference>
<dbReference type="Gene3D" id="1.20.1250.20">
    <property type="entry name" value="MFS general substrate transporter like domains"/>
    <property type="match status" value="2"/>
</dbReference>